<name>A0AAW6LPI2_RHOSG</name>
<comment type="caution">
    <text evidence="1">The sequence shown here is derived from an EMBL/GenBank/DDBJ whole genome shotgun (WGS) entry which is preliminary data.</text>
</comment>
<evidence type="ECO:0000313" key="2">
    <source>
        <dbReference type="Proteomes" id="UP001217325"/>
    </source>
</evidence>
<sequence length="48" mass="5357">MKRERYEMSKVVIAEVNKVDLTEDGSSEVVETRLIVAGEDSRTAQASE</sequence>
<gene>
    <name evidence="1" type="ORF">PXH69_28585</name>
</gene>
<dbReference type="Proteomes" id="UP001217325">
    <property type="component" value="Unassembled WGS sequence"/>
</dbReference>
<dbReference type="RefSeq" id="WP_275232663.1">
    <property type="nucleotide sequence ID" value="NZ_JARDXE010000023.1"/>
</dbReference>
<accession>A0AAW6LPI2</accession>
<proteinExistence type="predicted"/>
<organism evidence="1 2">
    <name type="scientific">Rhodococcus qingshengii</name>
    <dbReference type="NCBI Taxonomy" id="334542"/>
    <lineage>
        <taxon>Bacteria</taxon>
        <taxon>Bacillati</taxon>
        <taxon>Actinomycetota</taxon>
        <taxon>Actinomycetes</taxon>
        <taxon>Mycobacteriales</taxon>
        <taxon>Nocardiaceae</taxon>
        <taxon>Rhodococcus</taxon>
        <taxon>Rhodococcus erythropolis group</taxon>
    </lineage>
</organism>
<evidence type="ECO:0000313" key="1">
    <source>
        <dbReference type="EMBL" id="MDE8648934.1"/>
    </source>
</evidence>
<protein>
    <submittedName>
        <fullName evidence="1">Uncharacterized protein</fullName>
    </submittedName>
</protein>
<reference evidence="1" key="1">
    <citation type="submission" date="2023-02" db="EMBL/GenBank/DDBJ databases">
        <title>A novel hydrolase synthesized by Rhodococcus erythropolis HQ is responsible for the detoxification of Zearalenone.</title>
        <authorList>
            <person name="Hu J."/>
            <person name="Xu J."/>
        </authorList>
    </citation>
    <scope>NUCLEOTIDE SEQUENCE</scope>
    <source>
        <strain evidence="1">HQ</strain>
    </source>
</reference>
<dbReference type="AlphaFoldDB" id="A0AAW6LPI2"/>
<dbReference type="EMBL" id="JARDXE010000023">
    <property type="protein sequence ID" value="MDE8648934.1"/>
    <property type="molecule type" value="Genomic_DNA"/>
</dbReference>